<dbReference type="EMBL" id="QGTQ01000003">
    <property type="protein sequence ID" value="PWW06334.1"/>
    <property type="molecule type" value="Genomic_DNA"/>
</dbReference>
<evidence type="ECO:0000313" key="1">
    <source>
        <dbReference type="EMBL" id="PWW06334.1"/>
    </source>
</evidence>
<comment type="caution">
    <text evidence="1">The sequence shown here is derived from an EMBL/GenBank/DDBJ whole genome shotgun (WGS) entry which is preliminary data.</text>
</comment>
<keyword evidence="2" id="KW-1185">Reference proteome</keyword>
<organism evidence="1 2">
    <name type="scientific">Paenibacillus cellulosilyticus</name>
    <dbReference type="NCBI Taxonomy" id="375489"/>
    <lineage>
        <taxon>Bacteria</taxon>
        <taxon>Bacillati</taxon>
        <taxon>Bacillota</taxon>
        <taxon>Bacilli</taxon>
        <taxon>Bacillales</taxon>
        <taxon>Paenibacillaceae</taxon>
        <taxon>Paenibacillus</taxon>
    </lineage>
</organism>
<dbReference type="Proteomes" id="UP000246635">
    <property type="component" value="Unassembled WGS sequence"/>
</dbReference>
<dbReference type="RefSeq" id="WP_110043014.1">
    <property type="nucleotide sequence ID" value="NZ_CP054611.1"/>
</dbReference>
<reference evidence="1 2" key="1">
    <citation type="submission" date="2018-05" db="EMBL/GenBank/DDBJ databases">
        <title>Genomic Encyclopedia of Type Strains, Phase III (KMG-III): the genomes of soil and plant-associated and newly described type strains.</title>
        <authorList>
            <person name="Whitman W."/>
        </authorList>
    </citation>
    <scope>NUCLEOTIDE SEQUENCE [LARGE SCALE GENOMIC DNA]</scope>
    <source>
        <strain evidence="1 2">CECT 5696</strain>
    </source>
</reference>
<name>A0A2V2YXJ0_9BACL</name>
<dbReference type="AlphaFoldDB" id="A0A2V2YXJ0"/>
<evidence type="ECO:0000313" key="2">
    <source>
        <dbReference type="Proteomes" id="UP000246635"/>
    </source>
</evidence>
<accession>A0A2V2YXJ0</accession>
<proteinExistence type="predicted"/>
<protein>
    <submittedName>
        <fullName evidence="1">Uncharacterized protein</fullName>
    </submittedName>
</protein>
<gene>
    <name evidence="1" type="ORF">DFQ01_103236</name>
</gene>
<sequence>MPEMSTKQWVVDDISNAALFDENDNPNAFFERLNKLTLNIDSKQSRVYGGQSKYAFHLTEQDAESGIQLENAQLDFNMLVAATGATLVTGATMEVPFYETLTVKAGSTITLERAATLVADSERVVVVSKDHESAGKQLERVAAAPTAEQYTVAAGVITFGDESLVGKDVRVFGSYTSTTAQSASLTTTTRNKSYKFVAYGRALDDETREYFDVIIVVYKAQLLGTFAIDQQRKTATANSLELAILDANRSDGKVIDIITV</sequence>
<dbReference type="OrthoDB" id="2594965at2"/>